<comment type="caution">
    <text evidence="3">The sequence shown here is derived from an EMBL/GenBank/DDBJ whole genome shotgun (WGS) entry which is preliminary data.</text>
</comment>
<feature type="signal peptide" evidence="1">
    <location>
        <begin position="1"/>
        <end position="22"/>
    </location>
</feature>
<keyword evidence="1" id="KW-0732">Signal</keyword>
<gene>
    <name evidence="3" type="ORF">HNQ88_001004</name>
</gene>
<evidence type="ECO:0000313" key="4">
    <source>
        <dbReference type="Proteomes" id="UP001185092"/>
    </source>
</evidence>
<dbReference type="PANTHER" id="PTHR34406">
    <property type="entry name" value="PROTEIN YCEI"/>
    <property type="match status" value="1"/>
</dbReference>
<dbReference type="InterPro" id="IPR007372">
    <property type="entry name" value="Lipid/polyisoprenoid-bd_YceI"/>
</dbReference>
<dbReference type="EMBL" id="JAVDQD010000001">
    <property type="protein sequence ID" value="MDR6238028.1"/>
    <property type="molecule type" value="Genomic_DNA"/>
</dbReference>
<accession>A0AAE3XL61</accession>
<proteinExistence type="predicted"/>
<organism evidence="3 4">
    <name type="scientific">Aureibacter tunicatorum</name>
    <dbReference type="NCBI Taxonomy" id="866807"/>
    <lineage>
        <taxon>Bacteria</taxon>
        <taxon>Pseudomonadati</taxon>
        <taxon>Bacteroidota</taxon>
        <taxon>Cytophagia</taxon>
        <taxon>Cytophagales</taxon>
        <taxon>Persicobacteraceae</taxon>
        <taxon>Aureibacter</taxon>
    </lineage>
</organism>
<dbReference type="Gene3D" id="2.40.128.110">
    <property type="entry name" value="Lipid/polyisoprenoid-binding, YceI-like"/>
    <property type="match status" value="1"/>
</dbReference>
<dbReference type="PANTHER" id="PTHR34406:SF1">
    <property type="entry name" value="PROTEIN YCEI"/>
    <property type="match status" value="1"/>
</dbReference>
<keyword evidence="4" id="KW-1185">Reference proteome</keyword>
<dbReference type="SUPFAM" id="SSF101874">
    <property type="entry name" value="YceI-like"/>
    <property type="match status" value="1"/>
</dbReference>
<dbReference type="InterPro" id="IPR036761">
    <property type="entry name" value="TTHA0802/YceI-like_sf"/>
</dbReference>
<evidence type="ECO:0000256" key="1">
    <source>
        <dbReference type="SAM" id="SignalP"/>
    </source>
</evidence>
<protein>
    <submittedName>
        <fullName evidence="3">Polyisoprenoid-binding protein YceI</fullName>
    </submittedName>
</protein>
<dbReference type="SMART" id="SM00867">
    <property type="entry name" value="YceI"/>
    <property type="match status" value="1"/>
</dbReference>
<name>A0AAE3XL61_9BACT</name>
<dbReference type="Pfam" id="PF04264">
    <property type="entry name" value="YceI"/>
    <property type="match status" value="1"/>
</dbReference>
<feature type="chain" id="PRO_5042077035" evidence="1">
    <location>
        <begin position="23"/>
        <end position="185"/>
    </location>
</feature>
<dbReference type="AlphaFoldDB" id="A0AAE3XL61"/>
<evidence type="ECO:0000313" key="3">
    <source>
        <dbReference type="EMBL" id="MDR6238028.1"/>
    </source>
</evidence>
<sequence length="185" mass="19912">MRKKIALIILCAWGLLAGNAQAQKSYESNNGETKVIGTSTLHDWECVSETSSIDMLANVEDGQLSSIESLVFQISSESLKSGKKSMDKNVYDALKTKKHKTIDFKLTEVKSISGTEVKAEGVLTIAGASKNVVLNATVVPNANGVDLKTSYTFNMSDFGIDPPTAMLNTIKTGDEVTVEFSANLK</sequence>
<feature type="domain" description="Lipid/polyisoprenoid-binding YceI-like" evidence="2">
    <location>
        <begin position="25"/>
        <end position="185"/>
    </location>
</feature>
<dbReference type="Proteomes" id="UP001185092">
    <property type="component" value="Unassembled WGS sequence"/>
</dbReference>
<evidence type="ECO:0000259" key="2">
    <source>
        <dbReference type="SMART" id="SM00867"/>
    </source>
</evidence>
<reference evidence="3" key="1">
    <citation type="submission" date="2023-07" db="EMBL/GenBank/DDBJ databases">
        <title>Genomic Encyclopedia of Type Strains, Phase IV (KMG-IV): sequencing the most valuable type-strain genomes for metagenomic binning, comparative biology and taxonomic classification.</title>
        <authorList>
            <person name="Goeker M."/>
        </authorList>
    </citation>
    <scope>NUCLEOTIDE SEQUENCE</scope>
    <source>
        <strain evidence="3">DSM 26174</strain>
    </source>
</reference>
<dbReference type="RefSeq" id="WP_309937499.1">
    <property type="nucleotide sequence ID" value="NZ_AP025305.1"/>
</dbReference>